<name>A0A2P2Q6M5_RHIMU</name>
<sequence length="43" mass="4991">MFFDFSVVPPLEGNKVTDMIRRADNSGLFYHFGHHVTTFCIRS</sequence>
<protein>
    <submittedName>
        <fullName evidence="1">Uncharacterized protein</fullName>
    </submittedName>
</protein>
<evidence type="ECO:0000313" key="1">
    <source>
        <dbReference type="EMBL" id="MBX62600.1"/>
    </source>
</evidence>
<accession>A0A2P2Q6M5</accession>
<dbReference type="AlphaFoldDB" id="A0A2P2Q6M5"/>
<organism evidence="1">
    <name type="scientific">Rhizophora mucronata</name>
    <name type="common">Asiatic mangrove</name>
    <dbReference type="NCBI Taxonomy" id="61149"/>
    <lineage>
        <taxon>Eukaryota</taxon>
        <taxon>Viridiplantae</taxon>
        <taxon>Streptophyta</taxon>
        <taxon>Embryophyta</taxon>
        <taxon>Tracheophyta</taxon>
        <taxon>Spermatophyta</taxon>
        <taxon>Magnoliopsida</taxon>
        <taxon>eudicotyledons</taxon>
        <taxon>Gunneridae</taxon>
        <taxon>Pentapetalae</taxon>
        <taxon>rosids</taxon>
        <taxon>fabids</taxon>
        <taxon>Malpighiales</taxon>
        <taxon>Rhizophoraceae</taxon>
        <taxon>Rhizophora</taxon>
    </lineage>
</organism>
<dbReference type="EMBL" id="GGEC01082116">
    <property type="protein sequence ID" value="MBX62600.1"/>
    <property type="molecule type" value="Transcribed_RNA"/>
</dbReference>
<reference evidence="1" key="1">
    <citation type="submission" date="2018-02" db="EMBL/GenBank/DDBJ databases">
        <title>Rhizophora mucronata_Transcriptome.</title>
        <authorList>
            <person name="Meera S.P."/>
            <person name="Sreeshan A."/>
            <person name="Augustine A."/>
        </authorList>
    </citation>
    <scope>NUCLEOTIDE SEQUENCE</scope>
    <source>
        <tissue evidence="1">Leaf</tissue>
    </source>
</reference>
<proteinExistence type="predicted"/>